<accession>A0A2H1IE83</accession>
<dbReference type="Proteomes" id="UP000234300">
    <property type="component" value="Unassembled WGS sequence"/>
</dbReference>
<feature type="compositionally biased region" description="Basic residues" evidence="1">
    <location>
        <begin position="35"/>
        <end position="48"/>
    </location>
</feature>
<protein>
    <submittedName>
        <fullName evidence="2">Uncharacterized protein</fullName>
    </submittedName>
</protein>
<sequence>MTPDTRPEGGERGGGGEARERRRSRERQTREPVHRRSTSAARTRPRAIGHHEHTEIPALTASIEHLFPQLHTPHRPTRAHVISPTRTDEIDGTSEVRQWPSAASTTGNDEPPAEPTYRTTVVAWTVWTLRSSTVTDAVYRLVFGLGCVAKPSARRSPSRGGVCTGQDGLLSLRWSNGYGRPASSVSLRPTTSNPR</sequence>
<feature type="compositionally biased region" description="Basic and acidic residues" evidence="1">
    <location>
        <begin position="1"/>
        <end position="11"/>
    </location>
</feature>
<dbReference type="EMBL" id="FXZI01000001">
    <property type="protein sequence ID" value="SMX73529.1"/>
    <property type="molecule type" value="Genomic_DNA"/>
</dbReference>
<evidence type="ECO:0000313" key="4">
    <source>
        <dbReference type="Proteomes" id="UP000234300"/>
    </source>
</evidence>
<feature type="region of interest" description="Disordered" evidence="1">
    <location>
        <begin position="88"/>
        <end position="114"/>
    </location>
</feature>
<evidence type="ECO:0000313" key="5">
    <source>
        <dbReference type="Proteomes" id="UP000234327"/>
    </source>
</evidence>
<gene>
    <name evidence="3" type="ORF">BAURA63_02499</name>
    <name evidence="2" type="ORF">BAURA86_00550</name>
</gene>
<dbReference type="EMBL" id="FXYZ01000010">
    <property type="protein sequence ID" value="SMX89355.1"/>
    <property type="molecule type" value="Genomic_DNA"/>
</dbReference>
<dbReference type="AlphaFoldDB" id="A0A2H1IE83"/>
<evidence type="ECO:0000256" key="1">
    <source>
        <dbReference type="SAM" id="MobiDB-lite"/>
    </source>
</evidence>
<feature type="region of interest" description="Disordered" evidence="1">
    <location>
        <begin position="1"/>
        <end position="51"/>
    </location>
</feature>
<evidence type="ECO:0000313" key="2">
    <source>
        <dbReference type="EMBL" id="SMX73529.1"/>
    </source>
</evidence>
<name>A0A2H1IE83_BREAU</name>
<dbReference type="Proteomes" id="UP000234327">
    <property type="component" value="Unassembled WGS sequence"/>
</dbReference>
<proteinExistence type="predicted"/>
<organism evidence="2 4">
    <name type="scientific">Brevibacterium aurantiacum</name>
    <dbReference type="NCBI Taxonomy" id="273384"/>
    <lineage>
        <taxon>Bacteria</taxon>
        <taxon>Bacillati</taxon>
        <taxon>Actinomycetota</taxon>
        <taxon>Actinomycetes</taxon>
        <taxon>Micrococcales</taxon>
        <taxon>Brevibacteriaceae</taxon>
        <taxon>Brevibacterium</taxon>
    </lineage>
</organism>
<reference evidence="4 5" key="1">
    <citation type="submission" date="2017-03" db="EMBL/GenBank/DDBJ databases">
        <authorList>
            <person name="Afonso C.L."/>
            <person name="Miller P.J."/>
            <person name="Scott M.A."/>
            <person name="Spackman E."/>
            <person name="Goraichik I."/>
            <person name="Dimitrov K.M."/>
            <person name="Suarez D.L."/>
            <person name="Swayne D.E."/>
        </authorList>
    </citation>
    <scope>NUCLEOTIDE SEQUENCE [LARGE SCALE GENOMIC DNA]</scope>
    <source>
        <strain evidence="3">6</strain>
        <strain evidence="5">6(3)</strain>
        <strain evidence="2">8</strain>
        <strain evidence="4">8(6)</strain>
    </source>
</reference>
<evidence type="ECO:0000313" key="3">
    <source>
        <dbReference type="EMBL" id="SMX89355.1"/>
    </source>
</evidence>